<accession>A0A437K927</accession>
<sequence length="169" mass="20850">MKNWKELSSMEERKVWERLYKEFRFNPRMTSFPSYKVPPPFIKYNISSYLNWTGDMRTFIDIYSDLELKSLHAFQALIHKDEFMYALDWQHPSYWINPHLEFPKSQFDEWIVPIFPNGDYYFFIQKNFEWGLLGHPWEETITIFGKELLEQFNMHQPRMLHHIVDQEEK</sequence>
<keyword evidence="2" id="KW-1185">Reference proteome</keyword>
<comment type="caution">
    <text evidence="1">The sequence shown here is derived from an EMBL/GenBank/DDBJ whole genome shotgun (WGS) entry which is preliminary data.</text>
</comment>
<evidence type="ECO:0000313" key="1">
    <source>
        <dbReference type="EMBL" id="RVT60736.1"/>
    </source>
</evidence>
<dbReference type="Pfam" id="PF10898">
    <property type="entry name" value="DUF2716"/>
    <property type="match status" value="1"/>
</dbReference>
<proteinExistence type="predicted"/>
<dbReference type="AlphaFoldDB" id="A0A437K927"/>
<evidence type="ECO:0000313" key="2">
    <source>
        <dbReference type="Proteomes" id="UP000288024"/>
    </source>
</evidence>
<dbReference type="EMBL" id="RZTZ01000006">
    <property type="protein sequence ID" value="RVT60736.1"/>
    <property type="molecule type" value="Genomic_DNA"/>
</dbReference>
<name>A0A437K927_9BACI</name>
<dbReference type="InterPro" id="IPR020323">
    <property type="entry name" value="DUF2716"/>
</dbReference>
<reference evidence="1 2" key="1">
    <citation type="submission" date="2019-01" db="EMBL/GenBank/DDBJ databases">
        <title>Bacillus sp. M5HDSG1-1, whole genome shotgun sequence.</title>
        <authorList>
            <person name="Tuo L."/>
        </authorList>
    </citation>
    <scope>NUCLEOTIDE SEQUENCE [LARGE SCALE GENOMIC DNA]</scope>
    <source>
        <strain evidence="1 2">M5HDSG1-1</strain>
    </source>
</reference>
<dbReference type="Proteomes" id="UP000288024">
    <property type="component" value="Unassembled WGS sequence"/>
</dbReference>
<protein>
    <submittedName>
        <fullName evidence="1">DUF2716 domain-containing protein</fullName>
    </submittedName>
</protein>
<organism evidence="1 2">
    <name type="scientific">Niallia taxi</name>
    <dbReference type="NCBI Taxonomy" id="2499688"/>
    <lineage>
        <taxon>Bacteria</taxon>
        <taxon>Bacillati</taxon>
        <taxon>Bacillota</taxon>
        <taxon>Bacilli</taxon>
        <taxon>Bacillales</taxon>
        <taxon>Bacillaceae</taxon>
        <taxon>Niallia</taxon>
    </lineage>
</organism>
<dbReference type="RefSeq" id="WP_127739207.1">
    <property type="nucleotide sequence ID" value="NZ_RZTZ01000006.1"/>
</dbReference>
<gene>
    <name evidence="1" type="ORF">EM808_15930</name>
</gene>